<organism evidence="3 4">
    <name type="scientific">Cynara cardunculus var. scolymus</name>
    <name type="common">Globe artichoke</name>
    <name type="synonym">Cynara scolymus</name>
    <dbReference type="NCBI Taxonomy" id="59895"/>
    <lineage>
        <taxon>Eukaryota</taxon>
        <taxon>Viridiplantae</taxon>
        <taxon>Streptophyta</taxon>
        <taxon>Embryophyta</taxon>
        <taxon>Tracheophyta</taxon>
        <taxon>Spermatophyta</taxon>
        <taxon>Magnoliopsida</taxon>
        <taxon>eudicotyledons</taxon>
        <taxon>Gunneridae</taxon>
        <taxon>Pentapetalae</taxon>
        <taxon>asterids</taxon>
        <taxon>campanulids</taxon>
        <taxon>Asterales</taxon>
        <taxon>Asteraceae</taxon>
        <taxon>Carduoideae</taxon>
        <taxon>Cardueae</taxon>
        <taxon>Carduinae</taxon>
        <taxon>Cynara</taxon>
    </lineage>
</organism>
<dbReference type="AlphaFoldDB" id="A0A118JRQ5"/>
<evidence type="ECO:0000313" key="4">
    <source>
        <dbReference type="Proteomes" id="UP000243975"/>
    </source>
</evidence>
<keyword evidence="4" id="KW-1185">Reference proteome</keyword>
<dbReference type="InterPro" id="IPR050151">
    <property type="entry name" value="Class-I_Pyr_Nuc-Dis_Oxidored"/>
</dbReference>
<name>A0A118JRQ5_CYNCS</name>
<reference evidence="3 4" key="1">
    <citation type="journal article" date="2016" name="Sci. Rep.">
        <title>The genome sequence of the outbreeding globe artichoke constructed de novo incorporating a phase-aware low-pass sequencing strategy of F1 progeny.</title>
        <authorList>
            <person name="Scaglione D."/>
            <person name="Reyes-Chin-Wo S."/>
            <person name="Acquadro A."/>
            <person name="Froenicke L."/>
            <person name="Portis E."/>
            <person name="Beitel C."/>
            <person name="Tirone M."/>
            <person name="Mauro R."/>
            <person name="Lo Monaco A."/>
            <person name="Mauromicale G."/>
            <person name="Faccioli P."/>
            <person name="Cattivelli L."/>
            <person name="Rieseberg L."/>
            <person name="Michelmore R."/>
            <person name="Lanteri S."/>
        </authorList>
    </citation>
    <scope>NUCLEOTIDE SEQUENCE [LARGE SCALE GENOMIC DNA]</scope>
    <source>
        <strain evidence="3">2C</strain>
    </source>
</reference>
<feature type="domain" description="FAD/NAD(P)-binding" evidence="2">
    <location>
        <begin position="215"/>
        <end position="392"/>
    </location>
</feature>
<dbReference type="GO" id="GO:0005739">
    <property type="term" value="C:mitochondrion"/>
    <property type="evidence" value="ECO:0007669"/>
    <property type="project" value="TreeGrafter"/>
</dbReference>
<comment type="similarity">
    <text evidence="1">Belongs to the class-I pyridine nucleotide-disulfide oxidoreductase family.</text>
</comment>
<comment type="caution">
    <text evidence="3">The sequence shown here is derived from an EMBL/GenBank/DDBJ whole genome shotgun (WGS) entry which is preliminary data.</text>
</comment>
<dbReference type="GO" id="GO:0050660">
    <property type="term" value="F:flavin adenine dinucleotide binding"/>
    <property type="evidence" value="ECO:0007669"/>
    <property type="project" value="TreeGrafter"/>
</dbReference>
<evidence type="ECO:0000256" key="1">
    <source>
        <dbReference type="ARBA" id="ARBA00007532"/>
    </source>
</evidence>
<dbReference type="Pfam" id="PF07992">
    <property type="entry name" value="Pyr_redox_2"/>
    <property type="match status" value="1"/>
</dbReference>
<dbReference type="InterPro" id="IPR023753">
    <property type="entry name" value="FAD/NAD-binding_dom"/>
</dbReference>
<evidence type="ECO:0000313" key="3">
    <source>
        <dbReference type="EMBL" id="KVH87997.1"/>
    </source>
</evidence>
<gene>
    <name evidence="3" type="ORF">Ccrd_024619</name>
</gene>
<sequence>MAVALATVERAGCGWPVVATGQQAVDRATQQLAATSRRAVAVVGGAGLTDSAAVAGCTPNHSMADSAAVGGDLAAGGGSNEWTNPTVSIDDVSDRLWCNYEGLLSLELGPLTMAVGYYISEEQANFQGKDGRQEESLSSFYLADPFSKKDWYDSKAPSLFSTRNVGGHGAALHAVEKDRLNIVIVEARNSISGSPWLYSAHPTNVDFWMIKFAFHPAGLKTAIIEGDVVGGTYVNRGCVSSKALLAVSGRMRELQNEHHMKSFGLQVVAAVYDRQQVADHAQNLATKIQNNLTNSMKSLGVDILTGFGTVVGPQKVKYGKVGGTIPEWIVIVGSGYIGLEFSDVYTTLGSDFCRSIKSVDAWFDPENGKLAQRVLINPRKIDYHTGVFACKVLSINELDTEEDIGKVISDDI</sequence>
<dbReference type="GO" id="GO:0006103">
    <property type="term" value="P:2-oxoglutarate metabolic process"/>
    <property type="evidence" value="ECO:0007669"/>
    <property type="project" value="TreeGrafter"/>
</dbReference>
<dbReference type="PANTHER" id="PTHR22912">
    <property type="entry name" value="DISULFIDE OXIDOREDUCTASE"/>
    <property type="match status" value="1"/>
</dbReference>
<dbReference type="STRING" id="59895.A0A118JRQ5"/>
<accession>A0A118JRQ5</accession>
<evidence type="ECO:0000259" key="2">
    <source>
        <dbReference type="Pfam" id="PF07992"/>
    </source>
</evidence>
<dbReference type="PANTHER" id="PTHR22912:SF151">
    <property type="entry name" value="DIHYDROLIPOYL DEHYDROGENASE, MITOCHONDRIAL"/>
    <property type="match status" value="1"/>
</dbReference>
<dbReference type="EMBL" id="LEKV01005642">
    <property type="protein sequence ID" value="KVH87997.1"/>
    <property type="molecule type" value="Genomic_DNA"/>
</dbReference>
<dbReference type="Gene3D" id="3.50.50.60">
    <property type="entry name" value="FAD/NAD(P)-binding domain"/>
    <property type="match status" value="2"/>
</dbReference>
<dbReference type="Proteomes" id="UP000243975">
    <property type="component" value="Unassembled WGS sequence"/>
</dbReference>
<protein>
    <recommendedName>
        <fullName evidence="2">FAD/NAD(P)-binding domain-containing protein</fullName>
    </recommendedName>
</protein>
<dbReference type="Gramene" id="KVH87997">
    <property type="protein sequence ID" value="KVH87997"/>
    <property type="gene ID" value="Ccrd_024619"/>
</dbReference>
<dbReference type="GO" id="GO:0045252">
    <property type="term" value="C:oxoglutarate dehydrogenase complex"/>
    <property type="evidence" value="ECO:0007669"/>
    <property type="project" value="TreeGrafter"/>
</dbReference>
<dbReference type="InterPro" id="IPR036188">
    <property type="entry name" value="FAD/NAD-bd_sf"/>
</dbReference>
<proteinExistence type="inferred from homology"/>
<dbReference type="SUPFAM" id="SSF51905">
    <property type="entry name" value="FAD/NAD(P)-binding domain"/>
    <property type="match status" value="2"/>
</dbReference>
<dbReference type="GO" id="GO:0004148">
    <property type="term" value="F:dihydrolipoyl dehydrogenase (NADH) activity"/>
    <property type="evidence" value="ECO:0007669"/>
    <property type="project" value="TreeGrafter"/>
</dbReference>